<dbReference type="InterPro" id="IPR016161">
    <property type="entry name" value="Ald_DH/histidinol_DH"/>
</dbReference>
<evidence type="ECO:0000313" key="9">
    <source>
        <dbReference type="EMBL" id="KXB69206.1"/>
    </source>
</evidence>
<dbReference type="InterPro" id="IPR000965">
    <property type="entry name" value="GPR_dom"/>
</dbReference>
<keyword evidence="5 7" id="KW-0560">Oxidoreductase</keyword>
<feature type="domain" description="Aldehyde dehydrogenase" evidence="8">
    <location>
        <begin position="8"/>
        <end position="282"/>
    </location>
</feature>
<dbReference type="PIRSF" id="PIRSF000151">
    <property type="entry name" value="GPR"/>
    <property type="match status" value="1"/>
</dbReference>
<keyword evidence="3 7" id="KW-0641">Proline biosynthesis</keyword>
<dbReference type="PATRIC" id="fig|157687.3.peg.455"/>
<comment type="pathway">
    <text evidence="1 7">Amino-acid biosynthesis; L-proline biosynthesis; L-glutamate 5-semialdehyde from L-glutamate: step 2/2.</text>
</comment>
<accession>A0A134AND9</accession>
<dbReference type="Pfam" id="PF00171">
    <property type="entry name" value="Aldedh"/>
    <property type="match status" value="2"/>
</dbReference>
<dbReference type="InterPro" id="IPR016162">
    <property type="entry name" value="Ald_DH_N"/>
</dbReference>
<keyword evidence="7" id="KW-0963">Cytoplasm</keyword>
<gene>
    <name evidence="7" type="primary">proA</name>
    <name evidence="9" type="ORF">HMPREF3180_00454</name>
</gene>
<protein>
    <recommendedName>
        <fullName evidence="7">Gamma-glutamyl phosphate reductase</fullName>
        <shortName evidence="7">GPR</shortName>
        <ecNumber evidence="7">1.2.1.41</ecNumber>
    </recommendedName>
    <alternativeName>
        <fullName evidence="7">Glutamate-5-semialdehyde dehydrogenase</fullName>
    </alternativeName>
    <alternativeName>
        <fullName evidence="7">Glutamyl-gamma-semialdehyde dehydrogenase</fullName>
        <shortName evidence="7">GSA dehydrogenase</shortName>
    </alternativeName>
</protein>
<feature type="domain" description="Aldehyde dehydrogenase" evidence="8">
    <location>
        <begin position="322"/>
        <end position="413"/>
    </location>
</feature>
<evidence type="ECO:0000259" key="8">
    <source>
        <dbReference type="Pfam" id="PF00171"/>
    </source>
</evidence>
<dbReference type="NCBIfam" id="NF001221">
    <property type="entry name" value="PRK00197.1"/>
    <property type="match status" value="1"/>
</dbReference>
<evidence type="ECO:0000256" key="1">
    <source>
        <dbReference type="ARBA" id="ARBA00004985"/>
    </source>
</evidence>
<dbReference type="GO" id="GO:0055129">
    <property type="term" value="P:L-proline biosynthetic process"/>
    <property type="evidence" value="ECO:0007669"/>
    <property type="project" value="UniProtKB-UniRule"/>
</dbReference>
<evidence type="ECO:0000256" key="4">
    <source>
        <dbReference type="ARBA" id="ARBA00022857"/>
    </source>
</evidence>
<dbReference type="Gene3D" id="3.40.309.10">
    <property type="entry name" value="Aldehyde Dehydrogenase, Chain A, domain 2"/>
    <property type="match status" value="1"/>
</dbReference>
<sequence>MRENMNYIEELGEKAKIASRELLKIGTKTKNDVLLAIADELINKKEGIKAANKIDLEKGEKNGISFALLDRMTLTDSRIEGMAQSLREMAAFPDPIGEVVTGWNHKNGMSITKKRVPLGVIGMIYESRPNVTVDAAGLAIKSSNAIILRGSEDALNSNIYLNNLLNRVADAHGLPKNTVQLVEKPDRELVKDLIRADKYIDVIIPRGGKGLKRFIIENATIPMIETGAGICHIFVDETADIKQALPIIENAKVQRPSVCNAIETTLIHENIAKEILPELTEMLLKDGVELRYSKEALEIVGNRSDVKLATEKDFGAEYLDLIMSLKLVKNIDEAIEYINNHGTHHSDSILTKSIENAEKFLNEVDSANVYLNASTRFSDGGEFGFGGEIGISTQKLHARGPMGIRELTTTKYVIRGEGQIRE</sequence>
<name>A0A134AND9_9FUSO</name>
<evidence type="ECO:0000313" key="10">
    <source>
        <dbReference type="Proteomes" id="UP000070483"/>
    </source>
</evidence>
<dbReference type="STRING" id="157687.HMPREF3180_00454"/>
<keyword evidence="4 7" id="KW-0521">NADP</keyword>
<dbReference type="FunFam" id="3.40.309.10:FF:000006">
    <property type="entry name" value="Gamma-glutamyl phosphate reductase"/>
    <property type="match status" value="1"/>
</dbReference>
<comment type="subcellular location">
    <subcellularLocation>
        <location evidence="7">Cytoplasm</location>
    </subcellularLocation>
</comment>
<organism evidence="9 10">
    <name type="scientific">Leptotrichia wadei</name>
    <dbReference type="NCBI Taxonomy" id="157687"/>
    <lineage>
        <taxon>Bacteria</taxon>
        <taxon>Fusobacteriati</taxon>
        <taxon>Fusobacteriota</taxon>
        <taxon>Fusobacteriia</taxon>
        <taxon>Fusobacteriales</taxon>
        <taxon>Leptotrichiaceae</taxon>
        <taxon>Leptotrichia</taxon>
    </lineage>
</organism>
<evidence type="ECO:0000256" key="5">
    <source>
        <dbReference type="ARBA" id="ARBA00023002"/>
    </source>
</evidence>
<dbReference type="InterPro" id="IPR016163">
    <property type="entry name" value="Ald_DH_C"/>
</dbReference>
<reference evidence="10" key="1">
    <citation type="submission" date="2016-01" db="EMBL/GenBank/DDBJ databases">
        <authorList>
            <person name="Mitreva M."/>
            <person name="Pepin K.H."/>
            <person name="Mihindukulasuriya K.A."/>
            <person name="Fulton R."/>
            <person name="Fronick C."/>
            <person name="O'Laughlin M."/>
            <person name="Miner T."/>
            <person name="Herter B."/>
            <person name="Rosa B.A."/>
            <person name="Cordes M."/>
            <person name="Tomlinson C."/>
            <person name="Wollam A."/>
            <person name="Palsikar V.B."/>
            <person name="Mardis E.R."/>
            <person name="Wilson R.K."/>
        </authorList>
    </citation>
    <scope>NUCLEOTIDE SEQUENCE [LARGE SCALE GENOMIC DNA]</scope>
    <source>
        <strain evidence="10">KA00185</strain>
    </source>
</reference>
<dbReference type="NCBIfam" id="TIGR00407">
    <property type="entry name" value="proA"/>
    <property type="match status" value="1"/>
</dbReference>
<evidence type="ECO:0000256" key="7">
    <source>
        <dbReference type="HAMAP-Rule" id="MF_00412"/>
    </source>
</evidence>
<evidence type="ECO:0000256" key="6">
    <source>
        <dbReference type="ARBA" id="ARBA00049024"/>
    </source>
</evidence>
<dbReference type="CDD" id="cd07079">
    <property type="entry name" value="ALDH_F18-19_ProA-GPR"/>
    <property type="match status" value="1"/>
</dbReference>
<dbReference type="Proteomes" id="UP000070483">
    <property type="component" value="Unassembled WGS sequence"/>
</dbReference>
<dbReference type="UniPathway" id="UPA00098">
    <property type="reaction ID" value="UER00360"/>
</dbReference>
<dbReference type="PANTHER" id="PTHR11063:SF8">
    <property type="entry name" value="DELTA-1-PYRROLINE-5-CARBOXYLATE SYNTHASE"/>
    <property type="match status" value="1"/>
</dbReference>
<comment type="catalytic activity">
    <reaction evidence="6 7">
        <text>L-glutamate 5-semialdehyde + phosphate + NADP(+) = L-glutamyl 5-phosphate + NADPH + H(+)</text>
        <dbReference type="Rhea" id="RHEA:19541"/>
        <dbReference type="ChEBI" id="CHEBI:15378"/>
        <dbReference type="ChEBI" id="CHEBI:43474"/>
        <dbReference type="ChEBI" id="CHEBI:57783"/>
        <dbReference type="ChEBI" id="CHEBI:58066"/>
        <dbReference type="ChEBI" id="CHEBI:58274"/>
        <dbReference type="ChEBI" id="CHEBI:58349"/>
        <dbReference type="EC" id="1.2.1.41"/>
    </reaction>
</comment>
<dbReference type="PROSITE" id="PS01223">
    <property type="entry name" value="PROA"/>
    <property type="match status" value="1"/>
</dbReference>
<dbReference type="AlphaFoldDB" id="A0A134AND9"/>
<comment type="caution">
    <text evidence="9">The sequence shown here is derived from an EMBL/GenBank/DDBJ whole genome shotgun (WGS) entry which is preliminary data.</text>
</comment>
<dbReference type="InterPro" id="IPR012134">
    <property type="entry name" value="Glu-5-SA_DH"/>
</dbReference>
<dbReference type="Gene3D" id="3.40.605.10">
    <property type="entry name" value="Aldehyde Dehydrogenase, Chain A, domain 1"/>
    <property type="match status" value="1"/>
</dbReference>
<dbReference type="HAMAP" id="MF_00412">
    <property type="entry name" value="ProA"/>
    <property type="match status" value="1"/>
</dbReference>
<dbReference type="GO" id="GO:0050661">
    <property type="term" value="F:NADP binding"/>
    <property type="evidence" value="ECO:0007669"/>
    <property type="project" value="InterPro"/>
</dbReference>
<dbReference type="InterPro" id="IPR020593">
    <property type="entry name" value="G-glutamylP_reductase_CS"/>
</dbReference>
<keyword evidence="10" id="KW-1185">Reference proteome</keyword>
<dbReference type="InterPro" id="IPR015590">
    <property type="entry name" value="Aldehyde_DH_dom"/>
</dbReference>
<dbReference type="GO" id="GO:0005737">
    <property type="term" value="C:cytoplasm"/>
    <property type="evidence" value="ECO:0007669"/>
    <property type="project" value="UniProtKB-SubCell"/>
</dbReference>
<proteinExistence type="inferred from homology"/>
<dbReference type="PANTHER" id="PTHR11063">
    <property type="entry name" value="GLUTAMATE SEMIALDEHYDE DEHYDROGENASE"/>
    <property type="match status" value="1"/>
</dbReference>
<dbReference type="GO" id="GO:0004350">
    <property type="term" value="F:glutamate-5-semialdehyde dehydrogenase activity"/>
    <property type="evidence" value="ECO:0007669"/>
    <property type="project" value="UniProtKB-UniRule"/>
</dbReference>
<comment type="function">
    <text evidence="7">Catalyzes the NADPH-dependent reduction of L-glutamate 5-phosphate into L-glutamate 5-semialdehyde and phosphate. The product spontaneously undergoes cyclization to form 1-pyrroline-5-carboxylate.</text>
</comment>
<evidence type="ECO:0000256" key="2">
    <source>
        <dbReference type="ARBA" id="ARBA00022605"/>
    </source>
</evidence>
<dbReference type="EMBL" id="LSDD01000030">
    <property type="protein sequence ID" value="KXB69206.1"/>
    <property type="molecule type" value="Genomic_DNA"/>
</dbReference>
<keyword evidence="2 7" id="KW-0028">Amino-acid biosynthesis</keyword>
<dbReference type="SUPFAM" id="SSF53720">
    <property type="entry name" value="ALDH-like"/>
    <property type="match status" value="1"/>
</dbReference>
<evidence type="ECO:0000256" key="3">
    <source>
        <dbReference type="ARBA" id="ARBA00022650"/>
    </source>
</evidence>
<dbReference type="EC" id="1.2.1.41" evidence="7"/>
<comment type="similarity">
    <text evidence="7">Belongs to the gamma-glutamyl phosphate reductase family.</text>
</comment>